<proteinExistence type="predicted"/>
<protein>
    <submittedName>
        <fullName evidence="1">Uncharacterized protein</fullName>
    </submittedName>
</protein>
<gene>
    <name evidence="1" type="ORF">EYO15_01055</name>
</gene>
<dbReference type="Proteomes" id="UP000589132">
    <property type="component" value="Unassembled WGS sequence"/>
</dbReference>
<reference evidence="2" key="1">
    <citation type="journal article" date="2019" name="bioRxiv">
        <title>Genome diversification in globally distributed novel marine Proteobacteria is linked to environmental adaptation.</title>
        <authorList>
            <person name="Zhou Z."/>
            <person name="Tran P.Q."/>
            <person name="Kieft K."/>
            <person name="Anantharaman K."/>
        </authorList>
    </citation>
    <scope>NUCLEOTIDE SEQUENCE [LARGE SCALE GENOMIC DNA]</scope>
</reference>
<dbReference type="AlphaFoldDB" id="A0A7C7PD84"/>
<dbReference type="EMBL" id="DTTC01000049">
    <property type="protein sequence ID" value="HIA97757.1"/>
    <property type="molecule type" value="Genomic_DNA"/>
</dbReference>
<sequence length="134" mass="15526">MVKLPVCFESRSTATIFRKLLDEMGHEYKRKNVNRSYTRVAVVIALERTALVHRYEIGDGDLIVDIWEEKPSSGSVTYIEIRGGGEAEQRELLQRFSEKLPRRPWEYTFGQKLRNGWLSQGIMGAKKSWHKVIG</sequence>
<comment type="caution">
    <text evidence="1">The sequence shown here is derived from an EMBL/GenBank/DDBJ whole genome shotgun (WGS) entry which is preliminary data.</text>
</comment>
<name>A0A7C7PD84_9ARCH</name>
<evidence type="ECO:0000313" key="1">
    <source>
        <dbReference type="EMBL" id="HIA97757.1"/>
    </source>
</evidence>
<accession>A0A7C7PD84</accession>
<organism evidence="1 2">
    <name type="scientific">Marine Group III euryarchaeote</name>
    <dbReference type="NCBI Taxonomy" id="2173149"/>
    <lineage>
        <taxon>Archaea</taxon>
        <taxon>Methanobacteriati</taxon>
        <taxon>Thermoplasmatota</taxon>
        <taxon>Thermoplasmata</taxon>
        <taxon>Candidatus Thermoprofundales</taxon>
    </lineage>
</organism>
<evidence type="ECO:0000313" key="2">
    <source>
        <dbReference type="Proteomes" id="UP000589132"/>
    </source>
</evidence>